<organism evidence="1 2">
    <name type="scientific">Sphaerisporangium rhizosphaerae</name>
    <dbReference type="NCBI Taxonomy" id="2269375"/>
    <lineage>
        <taxon>Bacteria</taxon>
        <taxon>Bacillati</taxon>
        <taxon>Actinomycetota</taxon>
        <taxon>Actinomycetes</taxon>
        <taxon>Streptosporangiales</taxon>
        <taxon>Streptosporangiaceae</taxon>
        <taxon>Sphaerisporangium</taxon>
    </lineage>
</organism>
<dbReference type="EMBL" id="JBHTCG010000002">
    <property type="protein sequence ID" value="MFC7381413.1"/>
    <property type="molecule type" value="Genomic_DNA"/>
</dbReference>
<accession>A0ABW2P0V7</accession>
<dbReference type="RefSeq" id="WP_380824329.1">
    <property type="nucleotide sequence ID" value="NZ_JBHTCG010000002.1"/>
</dbReference>
<comment type="caution">
    <text evidence="1">The sequence shown here is derived from an EMBL/GenBank/DDBJ whole genome shotgun (WGS) entry which is preliminary data.</text>
</comment>
<gene>
    <name evidence="1" type="ORF">ACFQSB_04275</name>
</gene>
<dbReference type="Proteomes" id="UP001596496">
    <property type="component" value="Unassembled WGS sequence"/>
</dbReference>
<sequence>MAQIHVPCWSRGRVTLVGDAGYLNAGQCSGVHTGGRPTRECPLGCGRALTFLMLLLDPPGAGHQDGERPTVAFDDGVLTEVVGGVGAVADVFTDRSDSPTSSHGSGDND</sequence>
<protein>
    <submittedName>
        <fullName evidence="1">Uncharacterized protein</fullName>
    </submittedName>
</protein>
<proteinExistence type="predicted"/>
<evidence type="ECO:0000313" key="2">
    <source>
        <dbReference type="Proteomes" id="UP001596496"/>
    </source>
</evidence>
<name>A0ABW2P0V7_9ACTN</name>
<reference evidence="2" key="1">
    <citation type="journal article" date="2019" name="Int. J. Syst. Evol. Microbiol.">
        <title>The Global Catalogue of Microorganisms (GCM) 10K type strain sequencing project: providing services to taxonomists for standard genome sequencing and annotation.</title>
        <authorList>
            <consortium name="The Broad Institute Genomics Platform"/>
            <consortium name="The Broad Institute Genome Sequencing Center for Infectious Disease"/>
            <person name="Wu L."/>
            <person name="Ma J."/>
        </authorList>
    </citation>
    <scope>NUCLEOTIDE SEQUENCE [LARGE SCALE GENOMIC DNA]</scope>
    <source>
        <strain evidence="2">CECT 7649</strain>
    </source>
</reference>
<evidence type="ECO:0000313" key="1">
    <source>
        <dbReference type="EMBL" id="MFC7381413.1"/>
    </source>
</evidence>
<keyword evidence="2" id="KW-1185">Reference proteome</keyword>